<dbReference type="GO" id="GO:0008270">
    <property type="term" value="F:zinc ion binding"/>
    <property type="evidence" value="ECO:0007669"/>
    <property type="project" value="UniProtKB-UniRule"/>
</dbReference>
<keyword evidence="3 8" id="KW-0479">Metal-binding</keyword>
<evidence type="ECO:0000313" key="9">
    <source>
        <dbReference type="EMBL" id="MCX2819196.1"/>
    </source>
</evidence>
<comment type="caution">
    <text evidence="9">The sequence shown here is derived from an EMBL/GenBank/DDBJ whole genome shotgun (WGS) entry which is preliminary data.</text>
</comment>
<keyword evidence="10" id="KW-1185">Reference proteome</keyword>
<feature type="active site" description="Proton acceptor" evidence="8">
    <location>
        <position position="125"/>
    </location>
</feature>
<evidence type="ECO:0000256" key="3">
    <source>
        <dbReference type="ARBA" id="ARBA00022723"/>
    </source>
</evidence>
<comment type="subcellular location">
    <subcellularLocation>
        <location evidence="8">Cytoplasm</location>
    </subcellularLocation>
</comment>
<comment type="catalytic activity">
    <reaction evidence="8">
        <text>[amino-group carrier protein]-C-terminal-gamma-(L-ornithyl)-L-glutamate + H2O = [amino-group carrier protein]-C-terminal-L-glutamate + L-ornithine</text>
        <dbReference type="Rhea" id="RHEA:52676"/>
        <dbReference type="Rhea" id="RHEA-COMP:9693"/>
        <dbReference type="Rhea" id="RHEA-COMP:13328"/>
        <dbReference type="ChEBI" id="CHEBI:15377"/>
        <dbReference type="ChEBI" id="CHEBI:46911"/>
        <dbReference type="ChEBI" id="CHEBI:78525"/>
        <dbReference type="ChEBI" id="CHEBI:136763"/>
        <dbReference type="EC" id="3.5.1.132"/>
    </reaction>
</comment>
<dbReference type="GO" id="GO:0050897">
    <property type="term" value="F:cobalt ion binding"/>
    <property type="evidence" value="ECO:0007669"/>
    <property type="project" value="UniProtKB-UniRule"/>
</dbReference>
<keyword evidence="4 8" id="KW-0378">Hydrolase</keyword>
<dbReference type="InterPro" id="IPR002933">
    <property type="entry name" value="Peptidase_M20"/>
</dbReference>
<sequence>MSATPAVDRDEEFAFFRGLVERYSPSGNESPARDYLLEHLPDMGLDVSTDEVGNVIARTEGDGKEVMLTSHMDTVPGEIPVRVEDGDLYGRGSVDAKGPLGSMFAAASRLADTDADVTVVAVVEEEKSGMGARHLTDRREAPAYLINGEPSGWDTVTLGYRGILRFRYRVTGEVIHTAHPGVNAIDDVISFWEAVRGLQDLDEGFDALTATPTEIDSESDGFELRSELRGNMRIPTSNSVAEIRDMVKKVETEHKGDVYWGESTEPVLVERSNPVVRAFLRSVRDEDGEPGLSAKTGTSDMNVFAERWDCPMATYGPGDSNLDHTPNEHIGIDGFHSAVDVLEGVAEDLSTA</sequence>
<dbReference type="InterPro" id="IPR001261">
    <property type="entry name" value="ArgE/DapE_CS"/>
</dbReference>
<dbReference type="InterPro" id="IPR010175">
    <property type="entry name" value="LysK"/>
</dbReference>
<comment type="catalytic activity">
    <reaction evidence="8">
        <text>[amino-group carrier protein]-C-terminal-gamma-(L-lysyl)-L-glutamate + H2O = [amino-group carrier protein]-C-terminal-L-glutamate + L-lysine</text>
        <dbReference type="Rhea" id="RHEA:48684"/>
        <dbReference type="Rhea" id="RHEA-COMP:9693"/>
        <dbReference type="Rhea" id="RHEA-COMP:9715"/>
        <dbReference type="ChEBI" id="CHEBI:15377"/>
        <dbReference type="ChEBI" id="CHEBI:32551"/>
        <dbReference type="ChEBI" id="CHEBI:78525"/>
        <dbReference type="ChEBI" id="CHEBI:78526"/>
        <dbReference type="EC" id="3.5.1.130"/>
    </reaction>
</comment>
<reference evidence="9" key="1">
    <citation type="submission" date="2022-09" db="EMBL/GenBank/DDBJ databases">
        <title>Haloadaptaus new haloarchaeum isolated from saline soil.</title>
        <authorList>
            <person name="Duran-Viseras A."/>
            <person name="Sanchez-Porro C."/>
            <person name="Ventosa A."/>
        </authorList>
    </citation>
    <scope>NUCLEOTIDE SEQUENCE</scope>
    <source>
        <strain evidence="9">F3-133</strain>
    </source>
</reference>
<dbReference type="RefSeq" id="WP_266087266.1">
    <property type="nucleotide sequence ID" value="NZ_RKLV01000006.1"/>
</dbReference>
<comment type="pathway">
    <text evidence="8">Amino-acid biosynthesis; L-arginine biosynthesis.</text>
</comment>
<evidence type="ECO:0000256" key="5">
    <source>
        <dbReference type="ARBA" id="ARBA00022833"/>
    </source>
</evidence>
<dbReference type="NCBIfam" id="TIGR01902">
    <property type="entry name" value="dapE-lys-deAc"/>
    <property type="match status" value="1"/>
</dbReference>
<feature type="active site" evidence="8">
    <location>
        <position position="73"/>
    </location>
</feature>
<dbReference type="GO" id="GO:0019878">
    <property type="term" value="P:lysine biosynthetic process via aminoadipic acid"/>
    <property type="evidence" value="ECO:0007669"/>
    <property type="project" value="UniProtKB-UniRule"/>
</dbReference>
<organism evidence="9 10">
    <name type="scientific">Halorutilus salinus</name>
    <dbReference type="NCBI Taxonomy" id="2487751"/>
    <lineage>
        <taxon>Archaea</taxon>
        <taxon>Methanobacteriati</taxon>
        <taxon>Methanobacteriota</taxon>
        <taxon>Stenosarchaea group</taxon>
        <taxon>Halobacteria</taxon>
        <taxon>Halorutilales</taxon>
        <taxon>Halorutilaceae</taxon>
        <taxon>Halorutilus</taxon>
    </lineage>
</organism>
<evidence type="ECO:0000256" key="1">
    <source>
        <dbReference type="ARBA" id="ARBA00022490"/>
    </source>
</evidence>
<dbReference type="EC" id="3.5.1.132" evidence="8"/>
<feature type="binding site" evidence="8">
    <location>
        <position position="95"/>
    </location>
    <ligand>
        <name>Zn(2+)</name>
        <dbReference type="ChEBI" id="CHEBI:29105"/>
        <label>2</label>
    </ligand>
</feature>
<comment type="function">
    <text evidence="8">Catalyzes the release of L-lysine from [LysW]-gamma-L-lysine and the release of L-ornithine from [LysW]-L-ornithine.</text>
</comment>
<name>A0A9Q4C6J4_9EURY</name>
<dbReference type="PANTHER" id="PTHR43808">
    <property type="entry name" value="ACETYLORNITHINE DEACETYLASE"/>
    <property type="match status" value="1"/>
</dbReference>
<evidence type="ECO:0000256" key="2">
    <source>
        <dbReference type="ARBA" id="ARBA00022605"/>
    </source>
</evidence>
<feature type="binding site" evidence="8">
    <location>
        <position position="324"/>
    </location>
    <ligand>
        <name>Zn(2+)</name>
        <dbReference type="ChEBI" id="CHEBI:29105"/>
        <label>2</label>
    </ligand>
</feature>
<keyword evidence="6 8" id="KW-0457">Lysine biosynthesis</keyword>
<protein>
    <recommendedName>
        <fullName evidence="8">Putative [LysW]-lysine/[LysW]-ornithine hydrolase</fullName>
        <ecNumber evidence="8">3.5.1.130</ecNumber>
        <ecNumber evidence="8">3.5.1.132</ecNumber>
    </recommendedName>
</protein>
<comment type="cofactor">
    <cofactor evidence="8">
        <name>Zn(2+)</name>
        <dbReference type="ChEBI" id="CHEBI:29105"/>
    </cofactor>
    <cofactor evidence="8">
        <name>Co(2+)</name>
        <dbReference type="ChEBI" id="CHEBI:48828"/>
    </cofactor>
    <text evidence="8">Binds 2 Zn(2+) or Co(2+) ions per subunit.</text>
</comment>
<evidence type="ECO:0000256" key="4">
    <source>
        <dbReference type="ARBA" id="ARBA00022801"/>
    </source>
</evidence>
<dbReference type="GO" id="GO:0016811">
    <property type="term" value="F:hydrolase activity, acting on carbon-nitrogen (but not peptide) bonds, in linear amides"/>
    <property type="evidence" value="ECO:0007669"/>
    <property type="project" value="UniProtKB-UniRule"/>
</dbReference>
<evidence type="ECO:0000256" key="6">
    <source>
        <dbReference type="ARBA" id="ARBA00023154"/>
    </source>
</evidence>
<comment type="similarity">
    <text evidence="8">Belongs to the peptidase M20A family. LysK subfamily.</text>
</comment>
<feature type="binding site" evidence="8">
    <location>
        <position position="149"/>
    </location>
    <ligand>
        <name>Zn(2+)</name>
        <dbReference type="ChEBI" id="CHEBI:29105"/>
        <label>1</label>
    </ligand>
</feature>
<dbReference type="PANTHER" id="PTHR43808:SF28">
    <property type="entry name" value="[LYSW]-LYSINE_[LYSW]-ORNITHINE HYDROLASE"/>
    <property type="match status" value="1"/>
</dbReference>
<keyword evidence="5 8" id="KW-0862">Zinc</keyword>
<dbReference type="EC" id="3.5.1.130" evidence="8"/>
<dbReference type="InterPro" id="IPR050072">
    <property type="entry name" value="Peptidase_M20A"/>
</dbReference>
<dbReference type="Pfam" id="PF01546">
    <property type="entry name" value="Peptidase_M20"/>
    <property type="match status" value="1"/>
</dbReference>
<feature type="binding site" evidence="8">
    <location>
        <position position="71"/>
    </location>
    <ligand>
        <name>Zn(2+)</name>
        <dbReference type="ChEBI" id="CHEBI:29105"/>
        <label>1</label>
    </ligand>
</feature>
<keyword evidence="1 8" id="KW-0963">Cytoplasm</keyword>
<evidence type="ECO:0000256" key="8">
    <source>
        <dbReference type="HAMAP-Rule" id="MF_01120"/>
    </source>
</evidence>
<dbReference type="SUPFAM" id="SSF53187">
    <property type="entry name" value="Zn-dependent exopeptidases"/>
    <property type="match status" value="1"/>
</dbReference>
<proteinExistence type="inferred from homology"/>
<keyword evidence="7 8" id="KW-0170">Cobalt</keyword>
<feature type="binding site" evidence="8">
    <location>
        <position position="95"/>
    </location>
    <ligand>
        <name>Zn(2+)</name>
        <dbReference type="ChEBI" id="CHEBI:29105"/>
        <label>1</label>
    </ligand>
</feature>
<gene>
    <name evidence="8" type="primary">lysK</name>
    <name evidence="9" type="ORF">EGH25_07500</name>
</gene>
<dbReference type="GO" id="GO:0005737">
    <property type="term" value="C:cytoplasm"/>
    <property type="evidence" value="ECO:0007669"/>
    <property type="project" value="UniProtKB-SubCell"/>
</dbReference>
<accession>A0A9Q4C6J4</accession>
<feature type="binding site" evidence="8">
    <location>
        <position position="126"/>
    </location>
    <ligand>
        <name>Zn(2+)</name>
        <dbReference type="ChEBI" id="CHEBI:29105"/>
        <label>2</label>
    </ligand>
</feature>
<dbReference type="PROSITE" id="PS00758">
    <property type="entry name" value="ARGE_DAPE_CPG2_1"/>
    <property type="match status" value="1"/>
</dbReference>
<dbReference type="NCBIfam" id="NF003367">
    <property type="entry name" value="PRK04443.1"/>
    <property type="match status" value="1"/>
</dbReference>
<evidence type="ECO:0000256" key="7">
    <source>
        <dbReference type="ARBA" id="ARBA00023285"/>
    </source>
</evidence>
<keyword evidence="2 8" id="KW-0028">Amino-acid biosynthesis</keyword>
<dbReference type="AlphaFoldDB" id="A0A9Q4C6J4"/>
<dbReference type="GO" id="GO:0042450">
    <property type="term" value="P:L-arginine biosynthetic process via ornithine"/>
    <property type="evidence" value="ECO:0007669"/>
    <property type="project" value="UniProtKB-UniRule"/>
</dbReference>
<comment type="pathway">
    <text evidence="8">Amino-acid biosynthesis; L-lysine biosynthesis via AAA pathway; L-lysine from L-alpha-aminoadipate (Thermus route): step 5/5.</text>
</comment>
<dbReference type="EMBL" id="RKLV01000006">
    <property type="protein sequence ID" value="MCX2819196.1"/>
    <property type="molecule type" value="Genomic_DNA"/>
</dbReference>
<dbReference type="Proteomes" id="UP001149411">
    <property type="component" value="Unassembled WGS sequence"/>
</dbReference>
<keyword evidence="8" id="KW-0055">Arginine biosynthesis</keyword>
<dbReference type="HAMAP" id="MF_01120">
    <property type="entry name" value="LysK"/>
    <property type="match status" value="1"/>
</dbReference>
<evidence type="ECO:0000313" key="10">
    <source>
        <dbReference type="Proteomes" id="UP001149411"/>
    </source>
</evidence>
<dbReference type="Gene3D" id="3.40.630.10">
    <property type="entry name" value="Zn peptidases"/>
    <property type="match status" value="2"/>
</dbReference>